<dbReference type="EC" id="1.17.1.8" evidence="10"/>
<dbReference type="InterPro" id="IPR022664">
    <property type="entry name" value="DapB_N_CS"/>
</dbReference>
<evidence type="ECO:0000256" key="9">
    <source>
        <dbReference type="ARBA" id="ARBA00037922"/>
    </source>
</evidence>
<keyword evidence="4" id="KW-0521">NADP</keyword>
<dbReference type="InterPro" id="IPR036291">
    <property type="entry name" value="NAD(P)-bd_dom_sf"/>
</dbReference>
<dbReference type="CDD" id="cd02274">
    <property type="entry name" value="DHDPR_N"/>
    <property type="match status" value="1"/>
</dbReference>
<dbReference type="GO" id="GO:0009089">
    <property type="term" value="P:lysine biosynthetic process via diaminopimelate"/>
    <property type="evidence" value="ECO:0007669"/>
    <property type="project" value="InterPro"/>
</dbReference>
<keyword evidence="6" id="KW-0560">Oxidoreductase</keyword>
<feature type="domain" description="Dihydrodipicolinate reductase C-terminal" evidence="14">
    <location>
        <begin position="128"/>
        <end position="245"/>
    </location>
</feature>
<dbReference type="SUPFAM" id="SSF51735">
    <property type="entry name" value="NAD(P)-binding Rossmann-fold domains"/>
    <property type="match status" value="1"/>
</dbReference>
<dbReference type="Gene3D" id="3.40.50.720">
    <property type="entry name" value="NAD(P)-binding Rossmann-like Domain"/>
    <property type="match status" value="1"/>
</dbReference>
<dbReference type="InterPro" id="IPR023940">
    <property type="entry name" value="DHDPR_bac"/>
</dbReference>
<protein>
    <recommendedName>
        <fullName evidence="10">4-hydroxy-tetrahydrodipicolinate reductase</fullName>
        <ecNumber evidence="10">1.17.1.8</ecNumber>
    </recommendedName>
</protein>
<dbReference type="EMBL" id="UINC01000795">
    <property type="protein sequence ID" value="SUZ61316.1"/>
    <property type="molecule type" value="Genomic_DNA"/>
</dbReference>
<dbReference type="InterPro" id="IPR022663">
    <property type="entry name" value="DapB_C"/>
</dbReference>
<sequence length="247" mass="26811">MLKIAISGSTGRIGKALIKAIGQNEDFELVGGVAGQENQNIGKDLGEIAEVEKIGVPLSSNLYDLSEEIGVLIDFSEAKFSLKAVEYSKNLHIPLVLGTTGYEDEDLNIIREASQFIPLLKASNTSLGIAFLKKIIDLTSDSFSCFDNLEILETHHQDKKDSPSGTALDLANFLSKRIKGKDAIAIESQRTGDTAGEHKIILSKEAERIELTHKALDRSIYAKGALAGAKWLNSKPNGLYSMSDIYS</sequence>
<dbReference type="PIRSF" id="PIRSF000161">
    <property type="entry name" value="DHPR"/>
    <property type="match status" value="1"/>
</dbReference>
<proteinExistence type="inferred from homology"/>
<comment type="pathway">
    <text evidence="9">Amino-acid biosynthesis; L-lysine biosynthesis via DAP pathway; (S)-tetrahydrodipicolinate from L-aspartate: step 4/4.</text>
</comment>
<keyword evidence="2" id="KW-0963">Cytoplasm</keyword>
<evidence type="ECO:0000313" key="15">
    <source>
        <dbReference type="EMBL" id="SUZ61316.1"/>
    </source>
</evidence>
<evidence type="ECO:0000256" key="1">
    <source>
        <dbReference type="ARBA" id="ARBA00006642"/>
    </source>
</evidence>
<evidence type="ECO:0000256" key="2">
    <source>
        <dbReference type="ARBA" id="ARBA00022490"/>
    </source>
</evidence>
<dbReference type="PROSITE" id="PS01298">
    <property type="entry name" value="DAPB"/>
    <property type="match status" value="1"/>
</dbReference>
<evidence type="ECO:0000256" key="4">
    <source>
        <dbReference type="ARBA" id="ARBA00022857"/>
    </source>
</evidence>
<keyword evidence="7" id="KW-0520">NAD</keyword>
<dbReference type="AlphaFoldDB" id="A0A381P2Z9"/>
<keyword evidence="8" id="KW-0457">Lysine biosynthesis</keyword>
<comment type="catalytic activity">
    <reaction evidence="11">
        <text>(S)-2,3,4,5-tetrahydrodipicolinate + NADP(+) + H2O = (2S,4S)-4-hydroxy-2,3,4,5-tetrahydrodipicolinate + NADPH + H(+)</text>
        <dbReference type="Rhea" id="RHEA:35331"/>
        <dbReference type="ChEBI" id="CHEBI:15377"/>
        <dbReference type="ChEBI" id="CHEBI:15378"/>
        <dbReference type="ChEBI" id="CHEBI:16845"/>
        <dbReference type="ChEBI" id="CHEBI:57783"/>
        <dbReference type="ChEBI" id="CHEBI:58349"/>
        <dbReference type="ChEBI" id="CHEBI:67139"/>
        <dbReference type="EC" id="1.17.1.8"/>
    </reaction>
</comment>
<comment type="similarity">
    <text evidence="1">Belongs to the DapB family.</text>
</comment>
<keyword evidence="3" id="KW-0028">Amino-acid biosynthesis</keyword>
<evidence type="ECO:0000259" key="14">
    <source>
        <dbReference type="Pfam" id="PF05173"/>
    </source>
</evidence>
<dbReference type="HAMAP" id="MF_00102">
    <property type="entry name" value="DapB"/>
    <property type="match status" value="1"/>
</dbReference>
<evidence type="ECO:0000256" key="8">
    <source>
        <dbReference type="ARBA" id="ARBA00023154"/>
    </source>
</evidence>
<dbReference type="NCBIfam" id="TIGR00036">
    <property type="entry name" value="dapB"/>
    <property type="match status" value="1"/>
</dbReference>
<organism evidence="15">
    <name type="scientific">marine metagenome</name>
    <dbReference type="NCBI Taxonomy" id="408172"/>
    <lineage>
        <taxon>unclassified sequences</taxon>
        <taxon>metagenomes</taxon>
        <taxon>ecological metagenomes</taxon>
    </lineage>
</organism>
<dbReference type="Pfam" id="PF05173">
    <property type="entry name" value="DapB_C"/>
    <property type="match status" value="1"/>
</dbReference>
<evidence type="ECO:0000256" key="7">
    <source>
        <dbReference type="ARBA" id="ARBA00023027"/>
    </source>
</evidence>
<reference evidence="15" key="1">
    <citation type="submission" date="2018-05" db="EMBL/GenBank/DDBJ databases">
        <authorList>
            <person name="Lanie J.A."/>
            <person name="Ng W.-L."/>
            <person name="Kazmierczak K.M."/>
            <person name="Andrzejewski T.M."/>
            <person name="Davidsen T.M."/>
            <person name="Wayne K.J."/>
            <person name="Tettelin H."/>
            <person name="Glass J.I."/>
            <person name="Rusch D."/>
            <person name="Podicherti R."/>
            <person name="Tsui H.-C.T."/>
            <person name="Winkler M.E."/>
        </authorList>
    </citation>
    <scope>NUCLEOTIDE SEQUENCE</scope>
</reference>
<dbReference type="SUPFAM" id="SSF55347">
    <property type="entry name" value="Glyceraldehyde-3-phosphate dehydrogenase-like, C-terminal domain"/>
    <property type="match status" value="1"/>
</dbReference>
<gene>
    <name evidence="15" type="ORF">METZ01_LOCUS14170</name>
</gene>
<name>A0A381P2Z9_9ZZZZ</name>
<evidence type="ECO:0000256" key="6">
    <source>
        <dbReference type="ARBA" id="ARBA00023002"/>
    </source>
</evidence>
<evidence type="ECO:0000256" key="5">
    <source>
        <dbReference type="ARBA" id="ARBA00022915"/>
    </source>
</evidence>
<dbReference type="Gene3D" id="3.30.360.10">
    <property type="entry name" value="Dihydrodipicolinate Reductase, domain 2"/>
    <property type="match status" value="1"/>
</dbReference>
<evidence type="ECO:0000256" key="11">
    <source>
        <dbReference type="ARBA" id="ARBA00049080"/>
    </source>
</evidence>
<evidence type="ECO:0000256" key="12">
    <source>
        <dbReference type="ARBA" id="ARBA00049396"/>
    </source>
</evidence>
<dbReference type="Pfam" id="PF01113">
    <property type="entry name" value="DapB_N"/>
    <property type="match status" value="1"/>
</dbReference>
<dbReference type="PANTHER" id="PTHR20836">
    <property type="entry name" value="DIHYDRODIPICOLINATE REDUCTASE"/>
    <property type="match status" value="1"/>
</dbReference>
<comment type="catalytic activity">
    <reaction evidence="12">
        <text>(S)-2,3,4,5-tetrahydrodipicolinate + NAD(+) + H2O = (2S,4S)-4-hydroxy-2,3,4,5-tetrahydrodipicolinate + NADH + H(+)</text>
        <dbReference type="Rhea" id="RHEA:35323"/>
        <dbReference type="ChEBI" id="CHEBI:15377"/>
        <dbReference type="ChEBI" id="CHEBI:15378"/>
        <dbReference type="ChEBI" id="CHEBI:16845"/>
        <dbReference type="ChEBI" id="CHEBI:57540"/>
        <dbReference type="ChEBI" id="CHEBI:57945"/>
        <dbReference type="ChEBI" id="CHEBI:67139"/>
        <dbReference type="EC" id="1.17.1.8"/>
    </reaction>
</comment>
<feature type="domain" description="Dihydrodipicolinate reductase N-terminal" evidence="13">
    <location>
        <begin position="3"/>
        <end position="124"/>
    </location>
</feature>
<evidence type="ECO:0000256" key="3">
    <source>
        <dbReference type="ARBA" id="ARBA00022605"/>
    </source>
</evidence>
<accession>A0A381P2Z9</accession>
<dbReference type="GO" id="GO:0019877">
    <property type="term" value="P:diaminopimelate biosynthetic process"/>
    <property type="evidence" value="ECO:0007669"/>
    <property type="project" value="UniProtKB-KW"/>
</dbReference>
<evidence type="ECO:0000256" key="10">
    <source>
        <dbReference type="ARBA" id="ARBA00038983"/>
    </source>
</evidence>
<dbReference type="GO" id="GO:0008839">
    <property type="term" value="F:4-hydroxy-tetrahydrodipicolinate reductase"/>
    <property type="evidence" value="ECO:0007669"/>
    <property type="project" value="UniProtKB-EC"/>
</dbReference>
<dbReference type="PANTHER" id="PTHR20836:SF0">
    <property type="entry name" value="4-HYDROXY-TETRAHYDRODIPICOLINATE REDUCTASE 1, CHLOROPLASTIC-RELATED"/>
    <property type="match status" value="1"/>
</dbReference>
<evidence type="ECO:0000259" key="13">
    <source>
        <dbReference type="Pfam" id="PF01113"/>
    </source>
</evidence>
<dbReference type="InterPro" id="IPR000846">
    <property type="entry name" value="DapB_N"/>
</dbReference>
<keyword evidence="5" id="KW-0220">Diaminopimelate biosynthesis</keyword>